<organism evidence="3">
    <name type="scientific">Hellea balneolensis</name>
    <dbReference type="NCBI Taxonomy" id="287478"/>
    <lineage>
        <taxon>Bacteria</taxon>
        <taxon>Pseudomonadati</taxon>
        <taxon>Pseudomonadota</taxon>
        <taxon>Alphaproteobacteria</taxon>
        <taxon>Maricaulales</taxon>
        <taxon>Robiginitomaculaceae</taxon>
        <taxon>Hellea</taxon>
    </lineage>
</organism>
<gene>
    <name evidence="3" type="primary">paaJ</name>
    <name evidence="3" type="ORF">ENJ46_01700</name>
</gene>
<evidence type="ECO:0000259" key="2">
    <source>
        <dbReference type="Pfam" id="PF23451"/>
    </source>
</evidence>
<evidence type="ECO:0000313" key="3">
    <source>
        <dbReference type="EMBL" id="HFB54611.1"/>
    </source>
</evidence>
<proteinExistence type="predicted"/>
<dbReference type="PANTHER" id="PTHR42831:SF3">
    <property type="entry name" value="1,2-PHENYLACETYL-COA EPOXIDASE, SUBUNIT D-RELATED"/>
    <property type="match status" value="1"/>
</dbReference>
<dbReference type="Proteomes" id="UP000886042">
    <property type="component" value="Unassembled WGS sequence"/>
</dbReference>
<dbReference type="InterPro" id="IPR011883">
    <property type="entry name" value="PaaD-like"/>
</dbReference>
<comment type="caution">
    <text evidence="3">The sequence shown here is derived from an EMBL/GenBank/DDBJ whole genome shotgun (WGS) entry which is preliminary data.</text>
</comment>
<dbReference type="InterPro" id="IPR056572">
    <property type="entry name" value="Zn_ribbon_PaaD"/>
</dbReference>
<accession>A0A7C3FZB8</accession>
<dbReference type="InterPro" id="IPR052339">
    <property type="entry name" value="Fe-S_Maturation_MIP18"/>
</dbReference>
<sequence length="162" mass="17973">MVEGAAHSDTEYRAALLDLLSTVPDPEIPVINVVELGIVRDVILGNPNRVIITPTYTGCPATHLIMDMIREKLDEHGYQDVEITNQISPAWTTDWITQEAKDKLKAYGIDPPASSAERDDKATCPRCGSTHVRLISEFGSTPCKALYACKDCLEPFDRFKCH</sequence>
<dbReference type="EMBL" id="DRMN01000113">
    <property type="protein sequence ID" value="HFB54611.1"/>
    <property type="molecule type" value="Genomic_DNA"/>
</dbReference>
<dbReference type="AlphaFoldDB" id="A0A7C3FZB8"/>
<dbReference type="Pfam" id="PF23451">
    <property type="entry name" value="Zn_ribbon_PaaD"/>
    <property type="match status" value="1"/>
</dbReference>
<dbReference type="Gene3D" id="3.30.300.130">
    <property type="entry name" value="Fe-S cluster assembly (FSCA)"/>
    <property type="match status" value="1"/>
</dbReference>
<dbReference type="PANTHER" id="PTHR42831">
    <property type="entry name" value="FE-S PROTEIN MATURATION AUXILIARY FACTOR YITW"/>
    <property type="match status" value="1"/>
</dbReference>
<dbReference type="SUPFAM" id="SSF117916">
    <property type="entry name" value="Fe-S cluster assembly (FSCA) domain-like"/>
    <property type="match status" value="1"/>
</dbReference>
<feature type="domain" description="PaaD zinc beta ribbon" evidence="2">
    <location>
        <begin position="111"/>
        <end position="160"/>
    </location>
</feature>
<reference evidence="3" key="1">
    <citation type="journal article" date="2020" name="mSystems">
        <title>Genome- and Community-Level Interaction Insights into Carbon Utilization and Element Cycling Functions of Hydrothermarchaeota in Hydrothermal Sediment.</title>
        <authorList>
            <person name="Zhou Z."/>
            <person name="Liu Y."/>
            <person name="Xu W."/>
            <person name="Pan J."/>
            <person name="Luo Z.H."/>
            <person name="Li M."/>
        </authorList>
    </citation>
    <scope>NUCLEOTIDE SEQUENCE [LARGE SCALE GENOMIC DNA]</scope>
    <source>
        <strain evidence="3">HyVt-489</strain>
    </source>
</reference>
<dbReference type="Pfam" id="PF01883">
    <property type="entry name" value="FeS_assembly_P"/>
    <property type="match status" value="1"/>
</dbReference>
<dbReference type="NCBIfam" id="TIGR02159">
    <property type="entry name" value="PA_CoA_Oxy4"/>
    <property type="match status" value="1"/>
</dbReference>
<name>A0A7C3FZB8_9PROT</name>
<evidence type="ECO:0000259" key="1">
    <source>
        <dbReference type="Pfam" id="PF01883"/>
    </source>
</evidence>
<protein>
    <submittedName>
        <fullName evidence="3">Phenylacetate-CoA oxygenase subunit PaaJ</fullName>
    </submittedName>
</protein>
<feature type="domain" description="MIP18 family-like" evidence="1">
    <location>
        <begin position="13"/>
        <end position="74"/>
    </location>
</feature>
<dbReference type="InterPro" id="IPR034904">
    <property type="entry name" value="FSCA_dom_sf"/>
</dbReference>
<dbReference type="InterPro" id="IPR002744">
    <property type="entry name" value="MIP18-like"/>
</dbReference>